<evidence type="ECO:0000313" key="8">
    <source>
        <dbReference type="Proteomes" id="UP000554235"/>
    </source>
</evidence>
<dbReference type="Pfam" id="PF01979">
    <property type="entry name" value="Amidohydro_1"/>
    <property type="match status" value="1"/>
</dbReference>
<dbReference type="EMBL" id="JAADYS010000516">
    <property type="protein sequence ID" value="KAF4469105.1"/>
    <property type="molecule type" value="Genomic_DNA"/>
</dbReference>
<accession>A0A8H4LGA8</accession>
<dbReference type="InterPro" id="IPR051607">
    <property type="entry name" value="Metallo-dep_hydrolases"/>
</dbReference>
<keyword evidence="3 7" id="KW-0378">Hydrolase</keyword>
<dbReference type="GO" id="GO:0046872">
    <property type="term" value="F:metal ion binding"/>
    <property type="evidence" value="ECO:0007669"/>
    <property type="project" value="UniProtKB-KW"/>
</dbReference>
<proteinExistence type="predicted"/>
<reference evidence="7 8" key="1">
    <citation type="submission" date="2020-01" db="EMBL/GenBank/DDBJ databases">
        <title>Identification and distribution of gene clusters putatively required for synthesis of sphingolipid metabolism inhibitors in phylogenetically diverse species of the filamentous fungus Fusarium.</title>
        <authorList>
            <person name="Kim H.-S."/>
            <person name="Busman M."/>
            <person name="Brown D.W."/>
            <person name="Divon H."/>
            <person name="Uhlig S."/>
            <person name="Proctor R.H."/>
        </authorList>
    </citation>
    <scope>NUCLEOTIDE SEQUENCE [LARGE SCALE GENOMIC DNA]</scope>
    <source>
        <strain evidence="7 8">NRRL 20459</strain>
    </source>
</reference>
<dbReference type="SUPFAM" id="SSF51556">
    <property type="entry name" value="Metallo-dependent hydrolases"/>
    <property type="match status" value="1"/>
</dbReference>
<feature type="domain" description="Amidohydrolase-related" evidence="6">
    <location>
        <begin position="78"/>
        <end position="413"/>
    </location>
</feature>
<evidence type="ECO:0000256" key="5">
    <source>
        <dbReference type="SAM" id="SignalP"/>
    </source>
</evidence>
<organism evidence="7 8">
    <name type="scientific">Fusarium albosuccineum</name>
    <dbReference type="NCBI Taxonomy" id="1237068"/>
    <lineage>
        <taxon>Eukaryota</taxon>
        <taxon>Fungi</taxon>
        <taxon>Dikarya</taxon>
        <taxon>Ascomycota</taxon>
        <taxon>Pezizomycotina</taxon>
        <taxon>Sordariomycetes</taxon>
        <taxon>Hypocreomycetidae</taxon>
        <taxon>Hypocreales</taxon>
        <taxon>Nectriaceae</taxon>
        <taxon>Fusarium</taxon>
        <taxon>Fusarium decemcellulare species complex</taxon>
    </lineage>
</organism>
<keyword evidence="5" id="KW-0732">Signal</keyword>
<dbReference type="InterPro" id="IPR011059">
    <property type="entry name" value="Metal-dep_hydrolase_composite"/>
</dbReference>
<dbReference type="GO" id="GO:0005829">
    <property type="term" value="C:cytosol"/>
    <property type="evidence" value="ECO:0007669"/>
    <property type="project" value="TreeGrafter"/>
</dbReference>
<comment type="cofactor">
    <cofactor evidence="1">
        <name>Zn(2+)</name>
        <dbReference type="ChEBI" id="CHEBI:29105"/>
    </cofactor>
</comment>
<dbReference type="OrthoDB" id="194468at2759"/>
<dbReference type="InterPro" id="IPR006680">
    <property type="entry name" value="Amidohydro-rel"/>
</dbReference>
<dbReference type="Gene3D" id="3.20.20.140">
    <property type="entry name" value="Metal-dependent hydrolases"/>
    <property type="match status" value="1"/>
</dbReference>
<dbReference type="SUPFAM" id="SSF51338">
    <property type="entry name" value="Composite domain of metallo-dependent hydrolases"/>
    <property type="match status" value="1"/>
</dbReference>
<evidence type="ECO:0000259" key="6">
    <source>
        <dbReference type="Pfam" id="PF01979"/>
    </source>
</evidence>
<dbReference type="Gene3D" id="2.30.40.10">
    <property type="entry name" value="Urease, subunit C, domain 1"/>
    <property type="match status" value="1"/>
</dbReference>
<evidence type="ECO:0000256" key="1">
    <source>
        <dbReference type="ARBA" id="ARBA00001947"/>
    </source>
</evidence>
<evidence type="ECO:0000313" key="7">
    <source>
        <dbReference type="EMBL" id="KAF4469105.1"/>
    </source>
</evidence>
<sequence length="506" mass="55165">MLSTLRLAALGLQVSLVAASSKLFSGATIISFNDESSSLEVIRNGSLLVTDDKIAAISDDKPSYLPPDTQEIDVSGQIITPGFIDTHRHGWMTAFKTIMSNTTLVEYFMRYRDPPPALGFTSKDVYLSQLAGLYETLNAGVTTILDHAHHNRSPSSAWAGFNASVDSGARVFWAYSFQDAPVTNYTVSEQIPAFEKLAAYNAHKKTSLTELGIAYDHWGPNPDAAEAQKIADLAVQYNVSVVTTYSVGGHYGSDNMPKHVDAFGLLNTSIPVVFSHGTYITEEDANLLRASNQYFSITPESEALSGFGHPYSYDHLDQAALGVDTHSALSADLLSQARRWLQDVRLHFFDQVNEKSQIPSKSPMSAYQAFVLATRAGGLALRRPDLGVIQVGAKADLVVWDAENSPALMGWNDPIVAVILHASVGDILHVLVDSKFVKRDGRLTAPDYPQIRKEFTASAKKIQGVLKNTTYPVLEGQLAPGVEFAVPQYADTQRGPGNGYGQQFFR</sequence>
<dbReference type="PANTHER" id="PTHR11271">
    <property type="entry name" value="GUANINE DEAMINASE"/>
    <property type="match status" value="1"/>
</dbReference>
<dbReference type="PANTHER" id="PTHR11271:SF37">
    <property type="entry name" value="FAMILY PROTEIN, PUTATIVE (AFU_ORTHOLOGUE AFUA_4G00460)-RELATED"/>
    <property type="match status" value="1"/>
</dbReference>
<keyword evidence="8" id="KW-1185">Reference proteome</keyword>
<evidence type="ECO:0000256" key="2">
    <source>
        <dbReference type="ARBA" id="ARBA00022723"/>
    </source>
</evidence>
<feature type="signal peptide" evidence="5">
    <location>
        <begin position="1"/>
        <end position="19"/>
    </location>
</feature>
<dbReference type="AlphaFoldDB" id="A0A8H4LGA8"/>
<dbReference type="InterPro" id="IPR032466">
    <property type="entry name" value="Metal_Hydrolase"/>
</dbReference>
<protein>
    <submittedName>
        <fullName evidence="7">Amidohydrolase family</fullName>
    </submittedName>
</protein>
<name>A0A8H4LGA8_9HYPO</name>
<evidence type="ECO:0000256" key="4">
    <source>
        <dbReference type="ARBA" id="ARBA00022833"/>
    </source>
</evidence>
<dbReference type="GO" id="GO:0019239">
    <property type="term" value="F:deaminase activity"/>
    <property type="evidence" value="ECO:0007669"/>
    <property type="project" value="TreeGrafter"/>
</dbReference>
<comment type="caution">
    <text evidence="7">The sequence shown here is derived from an EMBL/GenBank/DDBJ whole genome shotgun (WGS) entry which is preliminary data.</text>
</comment>
<keyword evidence="4" id="KW-0862">Zinc</keyword>
<feature type="chain" id="PRO_5034299795" evidence="5">
    <location>
        <begin position="20"/>
        <end position="506"/>
    </location>
</feature>
<keyword evidence="2" id="KW-0479">Metal-binding</keyword>
<gene>
    <name evidence="7" type="ORF">FALBO_3976</name>
</gene>
<evidence type="ECO:0000256" key="3">
    <source>
        <dbReference type="ARBA" id="ARBA00022801"/>
    </source>
</evidence>
<dbReference type="Proteomes" id="UP000554235">
    <property type="component" value="Unassembled WGS sequence"/>
</dbReference>